<reference evidence="1" key="2">
    <citation type="journal article" date="2007" name="Science">
        <title>Draft genome sequence of the sexually transmitted pathogen Trichomonas vaginalis.</title>
        <authorList>
            <person name="Carlton J.M."/>
            <person name="Hirt R.P."/>
            <person name="Silva J.C."/>
            <person name="Delcher A.L."/>
            <person name="Schatz M."/>
            <person name="Zhao Q."/>
            <person name="Wortman J.R."/>
            <person name="Bidwell S.L."/>
            <person name="Alsmark U.C.M."/>
            <person name="Besteiro S."/>
            <person name="Sicheritz-Ponten T."/>
            <person name="Noel C.J."/>
            <person name="Dacks J.B."/>
            <person name="Foster P.G."/>
            <person name="Simillion C."/>
            <person name="Van de Peer Y."/>
            <person name="Miranda-Saavedra D."/>
            <person name="Barton G.J."/>
            <person name="Westrop G.D."/>
            <person name="Mueller S."/>
            <person name="Dessi D."/>
            <person name="Fiori P.L."/>
            <person name="Ren Q."/>
            <person name="Paulsen I."/>
            <person name="Zhang H."/>
            <person name="Bastida-Corcuera F.D."/>
            <person name="Simoes-Barbosa A."/>
            <person name="Brown M.T."/>
            <person name="Hayes R.D."/>
            <person name="Mukherjee M."/>
            <person name="Okumura C.Y."/>
            <person name="Schneider R."/>
            <person name="Smith A.J."/>
            <person name="Vanacova S."/>
            <person name="Villalvazo M."/>
            <person name="Haas B.J."/>
            <person name="Pertea M."/>
            <person name="Feldblyum T.V."/>
            <person name="Utterback T.R."/>
            <person name="Shu C.L."/>
            <person name="Osoegawa K."/>
            <person name="de Jong P.J."/>
            <person name="Hrdy I."/>
            <person name="Horvathova L."/>
            <person name="Zubacova Z."/>
            <person name="Dolezal P."/>
            <person name="Malik S.B."/>
            <person name="Logsdon J.M. Jr."/>
            <person name="Henze K."/>
            <person name="Gupta A."/>
            <person name="Wang C.C."/>
            <person name="Dunne R.L."/>
            <person name="Upcroft J.A."/>
            <person name="Upcroft P."/>
            <person name="White O."/>
            <person name="Salzberg S.L."/>
            <person name="Tang P."/>
            <person name="Chiu C.-H."/>
            <person name="Lee Y.-S."/>
            <person name="Embley T.M."/>
            <person name="Coombs G.H."/>
            <person name="Mottram J.C."/>
            <person name="Tachezy J."/>
            <person name="Fraser-Liggett C.M."/>
            <person name="Johnson P.J."/>
        </authorList>
    </citation>
    <scope>NUCLEOTIDE SEQUENCE [LARGE SCALE GENOMIC DNA]</scope>
    <source>
        <strain evidence="1">G3</strain>
    </source>
</reference>
<dbReference type="AlphaFoldDB" id="A2F026"/>
<dbReference type="RefSeq" id="XP_001314286.1">
    <property type="nucleotide sequence ID" value="XM_001314268.1"/>
</dbReference>
<protein>
    <submittedName>
        <fullName evidence="1">Uncharacterized protein</fullName>
    </submittedName>
</protein>
<gene>
    <name evidence="1" type="ORF">TVAG_108850</name>
</gene>
<dbReference type="EMBL" id="DS113558">
    <property type="protein sequence ID" value="EAY01728.1"/>
    <property type="molecule type" value="Genomic_DNA"/>
</dbReference>
<reference evidence="1" key="1">
    <citation type="submission" date="2006-10" db="EMBL/GenBank/DDBJ databases">
        <authorList>
            <person name="Amadeo P."/>
            <person name="Zhao Q."/>
            <person name="Wortman J."/>
            <person name="Fraser-Liggett C."/>
            <person name="Carlton J."/>
        </authorList>
    </citation>
    <scope>NUCLEOTIDE SEQUENCE</scope>
    <source>
        <strain evidence="1">G3</strain>
    </source>
</reference>
<dbReference type="KEGG" id="tva:4759556"/>
<dbReference type="SMR" id="A2F026"/>
<dbReference type="Gene3D" id="1.25.40.20">
    <property type="entry name" value="Ankyrin repeat-containing domain"/>
    <property type="match status" value="1"/>
</dbReference>
<evidence type="ECO:0000313" key="2">
    <source>
        <dbReference type="Proteomes" id="UP000001542"/>
    </source>
</evidence>
<dbReference type="OrthoDB" id="341259at2759"/>
<dbReference type="InParanoid" id="A2F026"/>
<proteinExistence type="predicted"/>
<dbReference type="VEuPathDB" id="TrichDB:TVAGG3_0373810"/>
<keyword evidence="2" id="KW-1185">Reference proteome</keyword>
<evidence type="ECO:0000313" key="1">
    <source>
        <dbReference type="EMBL" id="EAY01728.1"/>
    </source>
</evidence>
<dbReference type="SUPFAM" id="SSF48403">
    <property type="entry name" value="Ankyrin repeat"/>
    <property type="match status" value="1"/>
</dbReference>
<organism evidence="1 2">
    <name type="scientific">Trichomonas vaginalis (strain ATCC PRA-98 / G3)</name>
    <dbReference type="NCBI Taxonomy" id="412133"/>
    <lineage>
        <taxon>Eukaryota</taxon>
        <taxon>Metamonada</taxon>
        <taxon>Parabasalia</taxon>
        <taxon>Trichomonadida</taxon>
        <taxon>Trichomonadidae</taxon>
        <taxon>Trichomonas</taxon>
    </lineage>
</organism>
<dbReference type="VEuPathDB" id="TrichDB:TVAG_108850"/>
<dbReference type="InterPro" id="IPR036770">
    <property type="entry name" value="Ankyrin_rpt-contain_sf"/>
</dbReference>
<name>A2F026_TRIV3</name>
<sequence>MIKEIKKIIHIHFKLNKEITIVLISRGVDINGKDKIGNIALHYASVCNSKERDELLTS</sequence>
<dbReference type="Proteomes" id="UP000001542">
    <property type="component" value="Unassembled WGS sequence"/>
</dbReference>
<accession>A2F026</accession>